<sequence>MCALGNWLGAMHRAAFGGRCIGAAIVAVRWGGYWELCALAAAGRCALNGRLELVLCHEAAEWCLVHVCQTRVLERSQSSVGAVGAAFSKPGIEFPNNRRTASELLSALLVN</sequence>
<evidence type="ECO:0000313" key="2">
    <source>
        <dbReference type="EMBL" id="CAE0809251.1"/>
    </source>
</evidence>
<feature type="chain" id="PRO_5031131137" evidence="1">
    <location>
        <begin position="18"/>
        <end position="111"/>
    </location>
</feature>
<gene>
    <name evidence="2" type="ORF">EGYM00163_LOCUS20382</name>
</gene>
<protein>
    <submittedName>
        <fullName evidence="2">Uncharacterized protein</fullName>
    </submittedName>
</protein>
<evidence type="ECO:0000256" key="1">
    <source>
        <dbReference type="SAM" id="SignalP"/>
    </source>
</evidence>
<name>A0A7S4CX40_9EUGL</name>
<reference evidence="2" key="1">
    <citation type="submission" date="2021-01" db="EMBL/GenBank/DDBJ databases">
        <authorList>
            <person name="Corre E."/>
            <person name="Pelletier E."/>
            <person name="Niang G."/>
            <person name="Scheremetjew M."/>
            <person name="Finn R."/>
            <person name="Kale V."/>
            <person name="Holt S."/>
            <person name="Cochrane G."/>
            <person name="Meng A."/>
            <person name="Brown T."/>
            <person name="Cohen L."/>
        </authorList>
    </citation>
    <scope>NUCLEOTIDE SEQUENCE</scope>
    <source>
        <strain evidence="2">CCMP1594</strain>
    </source>
</reference>
<dbReference type="EMBL" id="HBJA01057625">
    <property type="protein sequence ID" value="CAE0809251.1"/>
    <property type="molecule type" value="Transcribed_RNA"/>
</dbReference>
<accession>A0A7S4CX40</accession>
<proteinExistence type="predicted"/>
<organism evidence="2">
    <name type="scientific">Eutreptiella gymnastica</name>
    <dbReference type="NCBI Taxonomy" id="73025"/>
    <lineage>
        <taxon>Eukaryota</taxon>
        <taxon>Discoba</taxon>
        <taxon>Euglenozoa</taxon>
        <taxon>Euglenida</taxon>
        <taxon>Spirocuta</taxon>
        <taxon>Euglenophyceae</taxon>
        <taxon>Eutreptiales</taxon>
        <taxon>Eutreptiaceae</taxon>
        <taxon>Eutreptiella</taxon>
    </lineage>
</organism>
<feature type="signal peptide" evidence="1">
    <location>
        <begin position="1"/>
        <end position="17"/>
    </location>
</feature>
<keyword evidence="1" id="KW-0732">Signal</keyword>
<dbReference type="AlphaFoldDB" id="A0A7S4CX40"/>